<dbReference type="Proteomes" id="UP000772434">
    <property type="component" value="Unassembled WGS sequence"/>
</dbReference>
<evidence type="ECO:0000313" key="1">
    <source>
        <dbReference type="EMBL" id="KAF9064849.1"/>
    </source>
</evidence>
<gene>
    <name evidence="1" type="ORF">BDP27DRAFT_1450529</name>
</gene>
<dbReference type="SUPFAM" id="SSF52540">
    <property type="entry name" value="P-loop containing nucleoside triphosphate hydrolases"/>
    <property type="match status" value="1"/>
</dbReference>
<accession>A0A9P5U3S8</accession>
<dbReference type="InterPro" id="IPR027417">
    <property type="entry name" value="P-loop_NTPase"/>
</dbReference>
<name>A0A9P5U3S8_9AGAR</name>
<dbReference type="OrthoDB" id="1534087at2759"/>
<proteinExistence type="predicted"/>
<dbReference type="EMBL" id="JADNRY010000113">
    <property type="protein sequence ID" value="KAF9064849.1"/>
    <property type="molecule type" value="Genomic_DNA"/>
</dbReference>
<evidence type="ECO:0000313" key="2">
    <source>
        <dbReference type="Proteomes" id="UP000772434"/>
    </source>
</evidence>
<protein>
    <submittedName>
        <fullName evidence="1">Uncharacterized protein</fullName>
    </submittedName>
</protein>
<dbReference type="AlphaFoldDB" id="A0A9P5U3S8"/>
<keyword evidence="2" id="KW-1185">Reference proteome</keyword>
<comment type="caution">
    <text evidence="1">The sequence shown here is derived from an EMBL/GenBank/DDBJ whole genome shotgun (WGS) entry which is preliminary data.</text>
</comment>
<sequence length="270" mass="29656">MARIEEELFEPITTQCTIDQNKICSPHRIFYGRQAVVDNIATLLANERTSRVCITGVGGMGKTSVALAVMESPAVMPSSQRNISFGSLALKRPHLTFSVAFFTHSFGLRLTRMIPSILLSTNSMSPLLLLDNFETHAKLPHVALMVTMTSAFPPSDEVDWRNIPPPSLDRLAACETFTSLYPGTAEAPNLDELLEAIGCIPIAITLMAANGKHSQASPDELLQEWRTAGTNMVSRVDHTISLSVNREIIKSNPKHSPSLLSFHASSWDNW</sequence>
<reference evidence="1" key="1">
    <citation type="submission" date="2020-11" db="EMBL/GenBank/DDBJ databases">
        <authorList>
            <consortium name="DOE Joint Genome Institute"/>
            <person name="Ahrendt S."/>
            <person name="Riley R."/>
            <person name="Andreopoulos W."/>
            <person name="Labutti K."/>
            <person name="Pangilinan J."/>
            <person name="Ruiz-Duenas F.J."/>
            <person name="Barrasa J.M."/>
            <person name="Sanchez-Garcia M."/>
            <person name="Camarero S."/>
            <person name="Miyauchi S."/>
            <person name="Serrano A."/>
            <person name="Linde D."/>
            <person name="Babiker R."/>
            <person name="Drula E."/>
            <person name="Ayuso-Fernandez I."/>
            <person name="Pacheco R."/>
            <person name="Padilla G."/>
            <person name="Ferreira P."/>
            <person name="Barriuso J."/>
            <person name="Kellner H."/>
            <person name="Castanera R."/>
            <person name="Alfaro M."/>
            <person name="Ramirez L."/>
            <person name="Pisabarro A.G."/>
            <person name="Kuo A."/>
            <person name="Tritt A."/>
            <person name="Lipzen A."/>
            <person name="He G."/>
            <person name="Yan M."/>
            <person name="Ng V."/>
            <person name="Cullen D."/>
            <person name="Martin F."/>
            <person name="Rosso M.-N."/>
            <person name="Henrissat B."/>
            <person name="Hibbett D."/>
            <person name="Martinez A.T."/>
            <person name="Grigoriev I.V."/>
        </authorList>
    </citation>
    <scope>NUCLEOTIDE SEQUENCE</scope>
    <source>
        <strain evidence="1">AH 40177</strain>
    </source>
</reference>
<dbReference type="Gene3D" id="3.40.50.300">
    <property type="entry name" value="P-loop containing nucleotide triphosphate hydrolases"/>
    <property type="match status" value="1"/>
</dbReference>
<organism evidence="1 2">
    <name type="scientific">Rhodocollybia butyracea</name>
    <dbReference type="NCBI Taxonomy" id="206335"/>
    <lineage>
        <taxon>Eukaryota</taxon>
        <taxon>Fungi</taxon>
        <taxon>Dikarya</taxon>
        <taxon>Basidiomycota</taxon>
        <taxon>Agaricomycotina</taxon>
        <taxon>Agaricomycetes</taxon>
        <taxon>Agaricomycetidae</taxon>
        <taxon>Agaricales</taxon>
        <taxon>Marasmiineae</taxon>
        <taxon>Omphalotaceae</taxon>
        <taxon>Rhodocollybia</taxon>
    </lineage>
</organism>